<gene>
    <name evidence="1" type="ORF">OBBRIDRAFT_791531</name>
</gene>
<sequence length="233" mass="26993">MSADDHDFLFSPVNPKRPTTARKVHVRRLYDVFHLCLHRNDLARARRAWSILARCKEVDWKMMWTTGVLLLGENNGTGPDEKRIEFVSAMLRQHPDERESILKELILWLIHSGMHRRALDELELYLPSLPYQDNPVLHIYAGLISLYLAQPQANPTELGTSFDERHWNLGLLREAQAHFERARALDPSNTVAVAFLEQLPSITNYGQTDMFVESDEENMLVDESGQRHKRVRA</sequence>
<dbReference type="InterPro" id="IPR007224">
    <property type="entry name" value="TIF_Rrn11"/>
</dbReference>
<dbReference type="PANTHER" id="PTHR28244">
    <property type="entry name" value="RNA POLYMERASE I-SPECIFIC TRANSCRIPTION INITIATION FACTOR RRN11"/>
    <property type="match status" value="1"/>
</dbReference>
<dbReference type="GO" id="GO:0001164">
    <property type="term" value="F:RNA polymerase I core promoter sequence-specific DNA binding"/>
    <property type="evidence" value="ECO:0007669"/>
    <property type="project" value="InterPro"/>
</dbReference>
<dbReference type="Pfam" id="PF04090">
    <property type="entry name" value="Rrn11"/>
    <property type="match status" value="1"/>
</dbReference>
<reference evidence="1 2" key="1">
    <citation type="submission" date="2016-07" db="EMBL/GenBank/DDBJ databases">
        <title>Draft genome of the white-rot fungus Obba rivulosa 3A-2.</title>
        <authorList>
            <consortium name="DOE Joint Genome Institute"/>
            <person name="Miettinen O."/>
            <person name="Riley R."/>
            <person name="Acob R."/>
            <person name="Barry K."/>
            <person name="Cullen D."/>
            <person name="De Vries R."/>
            <person name="Hainaut M."/>
            <person name="Hatakka A."/>
            <person name="Henrissat B."/>
            <person name="Hilden K."/>
            <person name="Kuo R."/>
            <person name="Labutti K."/>
            <person name="Lipzen A."/>
            <person name="Makela M.R."/>
            <person name="Sandor L."/>
            <person name="Spatafora J.W."/>
            <person name="Grigoriev I.V."/>
            <person name="Hibbett D.S."/>
        </authorList>
    </citation>
    <scope>NUCLEOTIDE SEQUENCE [LARGE SCALE GENOMIC DNA]</scope>
    <source>
        <strain evidence="1 2">3A-2</strain>
    </source>
</reference>
<protein>
    <submittedName>
        <fullName evidence="1">Uncharacterized protein</fullName>
    </submittedName>
</protein>
<dbReference type="GO" id="GO:0042790">
    <property type="term" value="P:nucleolar large rRNA transcription by RNA polymerase I"/>
    <property type="evidence" value="ECO:0007669"/>
    <property type="project" value="TreeGrafter"/>
</dbReference>
<proteinExistence type="predicted"/>
<name>A0A8E2DN64_9APHY</name>
<accession>A0A8E2DN64</accession>
<dbReference type="PANTHER" id="PTHR28244:SF1">
    <property type="entry name" value="RNA POLYMERASE I-SPECIFIC TRANSCRIPTION INITIATION FACTOR RRN11"/>
    <property type="match status" value="1"/>
</dbReference>
<dbReference type="InterPro" id="IPR011990">
    <property type="entry name" value="TPR-like_helical_dom_sf"/>
</dbReference>
<organism evidence="1 2">
    <name type="scientific">Obba rivulosa</name>
    <dbReference type="NCBI Taxonomy" id="1052685"/>
    <lineage>
        <taxon>Eukaryota</taxon>
        <taxon>Fungi</taxon>
        <taxon>Dikarya</taxon>
        <taxon>Basidiomycota</taxon>
        <taxon>Agaricomycotina</taxon>
        <taxon>Agaricomycetes</taxon>
        <taxon>Polyporales</taxon>
        <taxon>Gelatoporiaceae</taxon>
        <taxon>Obba</taxon>
    </lineage>
</organism>
<dbReference type="GO" id="GO:0017025">
    <property type="term" value="F:TBP-class protein binding"/>
    <property type="evidence" value="ECO:0007669"/>
    <property type="project" value="TreeGrafter"/>
</dbReference>
<dbReference type="GO" id="GO:0001181">
    <property type="term" value="F:RNA polymerase I general transcription initiation factor activity"/>
    <property type="evidence" value="ECO:0007669"/>
    <property type="project" value="InterPro"/>
</dbReference>
<dbReference type="Gene3D" id="1.25.40.10">
    <property type="entry name" value="Tetratricopeptide repeat domain"/>
    <property type="match status" value="1"/>
</dbReference>
<evidence type="ECO:0000313" key="1">
    <source>
        <dbReference type="EMBL" id="OCH92154.1"/>
    </source>
</evidence>
<keyword evidence="2" id="KW-1185">Reference proteome</keyword>
<dbReference type="EMBL" id="KV722373">
    <property type="protein sequence ID" value="OCH92154.1"/>
    <property type="molecule type" value="Genomic_DNA"/>
</dbReference>
<dbReference type="InterPro" id="IPR053029">
    <property type="entry name" value="RNA_pol_I-specific_init_factor"/>
</dbReference>
<evidence type="ECO:0000313" key="2">
    <source>
        <dbReference type="Proteomes" id="UP000250043"/>
    </source>
</evidence>
<dbReference type="GO" id="GO:0070860">
    <property type="term" value="C:RNA polymerase I core factor complex"/>
    <property type="evidence" value="ECO:0007669"/>
    <property type="project" value="TreeGrafter"/>
</dbReference>
<dbReference type="Proteomes" id="UP000250043">
    <property type="component" value="Unassembled WGS sequence"/>
</dbReference>
<dbReference type="AlphaFoldDB" id="A0A8E2DN64"/>
<dbReference type="OrthoDB" id="2159786at2759"/>